<reference evidence="1 3" key="1">
    <citation type="journal article" date="2009" name="PLoS Biol.">
        <title>Lineage-specific biology revealed by a finished genome assembly of the mouse.</title>
        <authorList>
            <consortium name="Mouse Genome Sequencing Consortium"/>
            <person name="Church D.M."/>
            <person name="Goodstadt L."/>
            <person name="Hillier L.W."/>
            <person name="Zody M.C."/>
            <person name="Goldstein S."/>
            <person name="She X."/>
            <person name="Bult C.J."/>
            <person name="Agarwala R."/>
            <person name="Cherry J.L."/>
            <person name="DiCuccio M."/>
            <person name="Hlavina W."/>
            <person name="Kapustin Y."/>
            <person name="Meric P."/>
            <person name="Maglott D."/>
            <person name="Birtle Z."/>
            <person name="Marques A.C."/>
            <person name="Graves T."/>
            <person name="Zhou S."/>
            <person name="Teague B."/>
            <person name="Potamousis K."/>
            <person name="Churas C."/>
            <person name="Place M."/>
            <person name="Herschleb J."/>
            <person name="Runnheim R."/>
            <person name="Forrest D."/>
            <person name="Amos-Landgraf J."/>
            <person name="Schwartz D.C."/>
            <person name="Cheng Z."/>
            <person name="Lindblad-Toh K."/>
            <person name="Eichler E.E."/>
            <person name="Ponting C.P."/>
        </authorList>
    </citation>
    <scope>NUCLEOTIDE SEQUENCE [LARGE SCALE GENOMIC DNA]</scope>
    <source>
        <strain evidence="1 3">C57BL/6J</strain>
    </source>
</reference>
<protein>
    <submittedName>
        <fullName evidence="1">Predicted gene 3629</fullName>
    </submittedName>
</protein>
<reference evidence="1" key="3">
    <citation type="submission" date="2025-08" db="UniProtKB">
        <authorList>
            <consortium name="Ensembl"/>
        </authorList>
    </citation>
    <scope>IDENTIFICATION</scope>
    <source>
        <strain evidence="1">C57BL/6J</strain>
    </source>
</reference>
<dbReference type="InParanoid" id="J3QPM5"/>
<reference evidence="1 3" key="2">
    <citation type="journal article" date="2011" name="PLoS Biol.">
        <title>Modernizing reference genome assemblies.</title>
        <authorList>
            <person name="Church D.M."/>
            <person name="Schneider V.A."/>
            <person name="Graves T."/>
            <person name="Auger K."/>
            <person name="Cunningham F."/>
            <person name="Bouk N."/>
            <person name="Chen H.C."/>
            <person name="Agarwala R."/>
            <person name="McLaren W.M."/>
            <person name="Ritchie G.R."/>
            <person name="Albracht D."/>
            <person name="Kremitzki M."/>
            <person name="Rock S."/>
            <person name="Kotkiewicz H."/>
            <person name="Kremitzki C."/>
            <person name="Wollam A."/>
            <person name="Trani L."/>
            <person name="Fulton L."/>
            <person name="Fulton R."/>
            <person name="Matthews L."/>
            <person name="Whitehead S."/>
            <person name="Chow W."/>
            <person name="Torrance J."/>
            <person name="Dunn M."/>
            <person name="Harden G."/>
            <person name="Threadgold G."/>
            <person name="Wood J."/>
            <person name="Collins J."/>
            <person name="Heath P."/>
            <person name="Griffiths G."/>
            <person name="Pelan S."/>
            <person name="Grafham D."/>
            <person name="Eichler E.E."/>
            <person name="Weinstock G."/>
            <person name="Mardis E.R."/>
            <person name="Wilson R.K."/>
            <person name="Howe K."/>
            <person name="Flicek P."/>
            <person name="Hubbard T."/>
        </authorList>
    </citation>
    <scope>NUCLEOTIDE SEQUENCE [LARGE SCALE GENOMIC DNA]</scope>
    <source>
        <strain evidence="1 3">C57BL/6J</strain>
    </source>
</reference>
<reference evidence="1" key="4">
    <citation type="submission" date="2025-09" db="UniProtKB">
        <authorList>
            <consortium name="Ensembl"/>
        </authorList>
    </citation>
    <scope>IDENTIFICATION</scope>
    <source>
        <strain evidence="1">C57BL/6J</strain>
    </source>
</reference>
<dbReference type="PaxDb" id="10090-ENSMUSP00000137842"/>
<proteinExistence type="predicted"/>
<sequence length="127" mass="14430">MPGPEASTTLRASLEELSLGPVRFPLLLQDQKRIRPTVNQSRRGPRSWSIKCPPLDRWGPSSIDLPRLITAEIQVTAHLTKLKARSEERETLDSHWTTTIGSEIMRNYCKQTDALMSLRSCKRDSCL</sequence>
<evidence type="ECO:0000313" key="3">
    <source>
        <dbReference type="Proteomes" id="UP000000589"/>
    </source>
</evidence>
<name>J3QPM5_MOUSE</name>
<dbReference type="GeneTree" id="ENSGT00390000014130"/>
<evidence type="ECO:0000313" key="2">
    <source>
        <dbReference type="MGI" id="MGI:3781805"/>
    </source>
</evidence>
<keyword evidence="3" id="KW-1185">Reference proteome</keyword>
<dbReference type="MGI" id="MGI:3781805">
    <property type="gene designation" value="Gm3629"/>
</dbReference>
<gene>
    <name evidence="1 2" type="primary">Gm3629</name>
</gene>
<dbReference type="AlphaFoldDB" id="J3QPM5"/>
<dbReference type="PhylomeDB" id="J3QPM5"/>
<dbReference type="AGR" id="MGI:3781805"/>
<dbReference type="HOGENOM" id="CLU_1969816_0_0_1"/>
<accession>J3QPM5</accession>
<evidence type="ECO:0000313" key="1">
    <source>
        <dbReference type="Ensembl" id="ENSMUSP00000137842.2"/>
    </source>
</evidence>
<dbReference type="Proteomes" id="UP000000589">
    <property type="component" value="Chromosome 14"/>
</dbReference>
<dbReference type="Ensembl" id="ENSMUST00000181786.2">
    <property type="protein sequence ID" value="ENSMUSP00000137842.2"/>
    <property type="gene ID" value="ENSMUSG00000094590.3"/>
</dbReference>
<dbReference type="VEuPathDB" id="HostDB:ENSMUSG00000094590"/>
<organism evidence="1 3">
    <name type="scientific">Mus musculus</name>
    <name type="common">Mouse</name>
    <dbReference type="NCBI Taxonomy" id="10090"/>
    <lineage>
        <taxon>Eukaryota</taxon>
        <taxon>Metazoa</taxon>
        <taxon>Chordata</taxon>
        <taxon>Craniata</taxon>
        <taxon>Vertebrata</taxon>
        <taxon>Euteleostomi</taxon>
        <taxon>Mammalia</taxon>
        <taxon>Eutheria</taxon>
        <taxon>Euarchontoglires</taxon>
        <taxon>Glires</taxon>
        <taxon>Rodentia</taxon>
        <taxon>Myomorpha</taxon>
        <taxon>Muroidea</taxon>
        <taxon>Muridae</taxon>
        <taxon>Murinae</taxon>
        <taxon>Mus</taxon>
        <taxon>Mus</taxon>
    </lineage>
</organism>
<dbReference type="RNAct" id="J3QPM5">
    <property type="molecule type" value="protein"/>
</dbReference>
<dbReference type="Bgee" id="ENSMUSG00000094590">
    <property type="expression patterns" value="Expressed in spermatocyte and 6 other cell types or tissues"/>
</dbReference>